<evidence type="ECO:0000256" key="3">
    <source>
        <dbReference type="ARBA" id="ARBA00023163"/>
    </source>
</evidence>
<evidence type="ECO:0000256" key="1">
    <source>
        <dbReference type="ARBA" id="ARBA00023015"/>
    </source>
</evidence>
<dbReference type="SUPFAM" id="SSF55781">
    <property type="entry name" value="GAF domain-like"/>
    <property type="match status" value="1"/>
</dbReference>
<dbReference type="GO" id="GO:0045892">
    <property type="term" value="P:negative regulation of DNA-templated transcription"/>
    <property type="evidence" value="ECO:0007669"/>
    <property type="project" value="TreeGrafter"/>
</dbReference>
<dbReference type="PROSITE" id="PS51078">
    <property type="entry name" value="ICLR_ED"/>
    <property type="match status" value="1"/>
</dbReference>
<evidence type="ECO:0000259" key="4">
    <source>
        <dbReference type="PROSITE" id="PS51077"/>
    </source>
</evidence>
<dbReference type="AlphaFoldDB" id="A0A5C4MZJ4"/>
<evidence type="ECO:0000256" key="2">
    <source>
        <dbReference type="ARBA" id="ARBA00023125"/>
    </source>
</evidence>
<feature type="domain" description="HTH iclR-type" evidence="4">
    <location>
        <begin position="14"/>
        <end position="75"/>
    </location>
</feature>
<keyword evidence="2" id="KW-0238">DNA-binding</keyword>
<dbReference type="InterPro" id="IPR029016">
    <property type="entry name" value="GAF-like_dom_sf"/>
</dbReference>
<protein>
    <submittedName>
        <fullName evidence="6">IclR family transcriptional regulator</fullName>
    </submittedName>
</protein>
<keyword evidence="3" id="KW-0804">Transcription</keyword>
<evidence type="ECO:0000259" key="5">
    <source>
        <dbReference type="PROSITE" id="PS51078"/>
    </source>
</evidence>
<feature type="domain" description="IclR-ED" evidence="5">
    <location>
        <begin position="76"/>
        <end position="260"/>
    </location>
</feature>
<reference evidence="6 7" key="1">
    <citation type="submission" date="2019-06" db="EMBL/GenBank/DDBJ databases">
        <title>YIM 131921 draft genome.</title>
        <authorList>
            <person name="Jiang L."/>
        </authorList>
    </citation>
    <scope>NUCLEOTIDE SEQUENCE [LARGE SCALE GENOMIC DNA]</scope>
    <source>
        <strain evidence="6 7">YIM 131921</strain>
    </source>
</reference>
<evidence type="ECO:0000313" key="6">
    <source>
        <dbReference type="EMBL" id="TNC51690.1"/>
    </source>
</evidence>
<proteinExistence type="predicted"/>
<dbReference type="GO" id="GO:0003677">
    <property type="term" value="F:DNA binding"/>
    <property type="evidence" value="ECO:0007669"/>
    <property type="project" value="UniProtKB-KW"/>
</dbReference>
<dbReference type="InterPro" id="IPR014757">
    <property type="entry name" value="Tscrpt_reg_IclR_C"/>
</dbReference>
<dbReference type="OrthoDB" id="6057486at2"/>
<dbReference type="InterPro" id="IPR005471">
    <property type="entry name" value="Tscrpt_reg_IclR_N"/>
</dbReference>
<dbReference type="PROSITE" id="PS51077">
    <property type="entry name" value="HTH_ICLR"/>
    <property type="match status" value="1"/>
</dbReference>
<name>A0A5C4MZJ4_9RHOB</name>
<dbReference type="EMBL" id="VDFU01000004">
    <property type="protein sequence ID" value="TNC51690.1"/>
    <property type="molecule type" value="Genomic_DNA"/>
</dbReference>
<comment type="caution">
    <text evidence="6">The sequence shown here is derived from an EMBL/GenBank/DDBJ whole genome shotgun (WGS) entry which is preliminary data.</text>
</comment>
<keyword evidence="1" id="KW-0805">Transcription regulation</keyword>
<evidence type="ECO:0000313" key="7">
    <source>
        <dbReference type="Proteomes" id="UP000305887"/>
    </source>
</evidence>
<dbReference type="Proteomes" id="UP000305887">
    <property type="component" value="Unassembled WGS sequence"/>
</dbReference>
<dbReference type="InterPro" id="IPR036390">
    <property type="entry name" value="WH_DNA-bd_sf"/>
</dbReference>
<dbReference type="SMART" id="SM00346">
    <property type="entry name" value="HTH_ICLR"/>
    <property type="match status" value="1"/>
</dbReference>
<gene>
    <name evidence="6" type="ORF">FHG66_05600</name>
</gene>
<accession>A0A5C4MZJ4</accession>
<organism evidence="6 7">
    <name type="scientific">Rubellimicrobium rubrum</name>
    <dbReference type="NCBI Taxonomy" id="2585369"/>
    <lineage>
        <taxon>Bacteria</taxon>
        <taxon>Pseudomonadati</taxon>
        <taxon>Pseudomonadota</taxon>
        <taxon>Alphaproteobacteria</taxon>
        <taxon>Rhodobacterales</taxon>
        <taxon>Roseobacteraceae</taxon>
        <taxon>Rubellimicrobium</taxon>
    </lineage>
</organism>
<dbReference type="Gene3D" id="3.30.450.40">
    <property type="match status" value="1"/>
</dbReference>
<dbReference type="InterPro" id="IPR050707">
    <property type="entry name" value="HTH_MetabolicPath_Reg"/>
</dbReference>
<dbReference type="Pfam" id="PF01614">
    <property type="entry name" value="IclR_C"/>
    <property type="match status" value="1"/>
</dbReference>
<dbReference type="Pfam" id="PF09339">
    <property type="entry name" value="HTH_IclR"/>
    <property type="match status" value="1"/>
</dbReference>
<dbReference type="InterPro" id="IPR036388">
    <property type="entry name" value="WH-like_DNA-bd_sf"/>
</dbReference>
<dbReference type="SUPFAM" id="SSF46785">
    <property type="entry name" value="Winged helix' DNA-binding domain"/>
    <property type="match status" value="1"/>
</dbReference>
<dbReference type="GO" id="GO:0003700">
    <property type="term" value="F:DNA-binding transcription factor activity"/>
    <property type="evidence" value="ECO:0007669"/>
    <property type="project" value="TreeGrafter"/>
</dbReference>
<dbReference type="PANTHER" id="PTHR30136">
    <property type="entry name" value="HELIX-TURN-HELIX TRANSCRIPTIONAL REGULATOR, ICLR FAMILY"/>
    <property type="match status" value="1"/>
</dbReference>
<sequence length="261" mass="27811">MTLVFRPATEKHSVPVIDRMMDILTELERRVDGASITDLTATLRQPRSSVYRILNTLERHDMVRRDGAGTYVLGARLLSLASHAASGAGRIDLPDVAQPVLNRLAEVLGEGIKLTVVDAQGLLVIAAAQGRREYALNVRSGQRLPLHVGAAGKVLLAHLPEAERRKSLAGDLGTMPGGKRVKAADLDRDLERIRAEGWARDWGEHSASIHAIAVPVTDASGQVVAALSVPFLAGAGEARVAEIRAAALEAGTQLSARLKDA</sequence>
<keyword evidence="7" id="KW-1185">Reference proteome</keyword>
<dbReference type="PANTHER" id="PTHR30136:SF35">
    <property type="entry name" value="HTH-TYPE TRANSCRIPTIONAL REGULATOR RV1719"/>
    <property type="match status" value="1"/>
</dbReference>
<dbReference type="Gene3D" id="1.10.10.10">
    <property type="entry name" value="Winged helix-like DNA-binding domain superfamily/Winged helix DNA-binding domain"/>
    <property type="match status" value="1"/>
</dbReference>